<name>A0A8B8DGX9_CRAVI</name>
<proteinExistence type="inferred from homology"/>
<keyword evidence="1 4" id="KW-0812">Transmembrane</keyword>
<evidence type="ECO:0000313" key="5">
    <source>
        <dbReference type="Proteomes" id="UP000694844"/>
    </source>
</evidence>
<dbReference type="RefSeq" id="XP_022326211.1">
    <property type="nucleotide sequence ID" value="XM_022470503.1"/>
</dbReference>
<evidence type="ECO:0000256" key="4">
    <source>
        <dbReference type="RuleBase" id="RU367022"/>
    </source>
</evidence>
<keyword evidence="3 4" id="KW-0472">Membrane</keyword>
<keyword evidence="4" id="KW-0187">Copper transport</keyword>
<dbReference type="PANTHER" id="PTHR12483:SF115">
    <property type="entry name" value="COPPER TRANSPORT PROTEIN"/>
    <property type="match status" value="1"/>
</dbReference>
<keyword evidence="2 4" id="KW-1133">Transmembrane helix</keyword>
<dbReference type="Proteomes" id="UP000694844">
    <property type="component" value="Chromosome 3"/>
</dbReference>
<comment type="subcellular location">
    <subcellularLocation>
        <location evidence="4">Membrane</location>
        <topology evidence="4">Multi-pass membrane protein</topology>
    </subcellularLocation>
</comment>
<dbReference type="Pfam" id="PF04145">
    <property type="entry name" value="Ctr"/>
    <property type="match status" value="1"/>
</dbReference>
<keyword evidence="4" id="KW-0813">Transport</keyword>
<evidence type="ECO:0000256" key="2">
    <source>
        <dbReference type="ARBA" id="ARBA00022989"/>
    </source>
</evidence>
<keyword evidence="4" id="KW-0406">Ion transport</keyword>
<gene>
    <name evidence="6" type="primary">LOC111126101</name>
</gene>
<feature type="transmembrane region" description="Helical" evidence="4">
    <location>
        <begin position="139"/>
        <end position="160"/>
    </location>
</feature>
<feature type="transmembrane region" description="Helical" evidence="4">
    <location>
        <begin position="68"/>
        <end position="85"/>
    </location>
</feature>
<dbReference type="KEGG" id="cvn:111126101"/>
<dbReference type="PANTHER" id="PTHR12483">
    <property type="entry name" value="SOLUTE CARRIER FAMILY 31 COPPER TRANSPORTERS"/>
    <property type="match status" value="1"/>
</dbReference>
<evidence type="ECO:0000256" key="1">
    <source>
        <dbReference type="ARBA" id="ARBA00022692"/>
    </source>
</evidence>
<dbReference type="AlphaFoldDB" id="A0A8B8DGX9"/>
<protein>
    <recommendedName>
        <fullName evidence="4">Copper transport protein</fullName>
    </recommendedName>
</protein>
<keyword evidence="4" id="KW-0186">Copper</keyword>
<keyword evidence="5" id="KW-1185">Reference proteome</keyword>
<reference evidence="6" key="1">
    <citation type="submission" date="2025-08" db="UniProtKB">
        <authorList>
            <consortium name="RefSeq"/>
        </authorList>
    </citation>
    <scope>IDENTIFICATION</scope>
    <source>
        <tissue evidence="6">Whole sample</tissue>
    </source>
</reference>
<dbReference type="GeneID" id="111126101"/>
<dbReference type="InterPro" id="IPR007274">
    <property type="entry name" value="Cop_transporter"/>
</dbReference>
<evidence type="ECO:0000256" key="3">
    <source>
        <dbReference type="ARBA" id="ARBA00023136"/>
    </source>
</evidence>
<feature type="transmembrane region" description="Helical" evidence="4">
    <location>
        <begin position="166"/>
        <end position="188"/>
    </location>
</feature>
<organism evidence="5 6">
    <name type="scientific">Crassostrea virginica</name>
    <name type="common">Eastern oyster</name>
    <dbReference type="NCBI Taxonomy" id="6565"/>
    <lineage>
        <taxon>Eukaryota</taxon>
        <taxon>Metazoa</taxon>
        <taxon>Spiralia</taxon>
        <taxon>Lophotrochozoa</taxon>
        <taxon>Mollusca</taxon>
        <taxon>Bivalvia</taxon>
        <taxon>Autobranchia</taxon>
        <taxon>Pteriomorphia</taxon>
        <taxon>Ostreida</taxon>
        <taxon>Ostreoidea</taxon>
        <taxon>Ostreidae</taxon>
        <taxon>Crassostrea</taxon>
    </lineage>
</organism>
<evidence type="ECO:0000313" key="6">
    <source>
        <dbReference type="RefSeq" id="XP_022326211.1"/>
    </source>
</evidence>
<dbReference type="GO" id="GO:0005375">
    <property type="term" value="F:copper ion transmembrane transporter activity"/>
    <property type="evidence" value="ECO:0007669"/>
    <property type="project" value="UniProtKB-UniRule"/>
</dbReference>
<sequence length="219" mass="25480">MFPFDVCFIRILSVLTKSYLSQHMNVWNDDDGTFKFYTSFIHAFVQNYFRFNTTIEHLFLRSINVSNTSGIIAASAAFFFGSFILEGAKMLMFYWTVRIQQNPLTYGQTDGKNQDLSPLFASLMIPSNLNQVKQRRLKYHFWGMLTHLFNVFLAYIIMLAVMQYNWWIFFAVLAGSGFGHFCFGAMSYSIREKYGNLSVFRDSDSSHINTTYEEEAQVS</sequence>
<accession>A0A8B8DGX9</accession>
<dbReference type="OrthoDB" id="73901at2759"/>
<dbReference type="GO" id="GO:0016020">
    <property type="term" value="C:membrane"/>
    <property type="evidence" value="ECO:0007669"/>
    <property type="project" value="UniProtKB-SubCell"/>
</dbReference>
<comment type="similarity">
    <text evidence="4">Belongs to the copper transporter (Ctr) (TC 1.A.56) family. SLC31A subfamily.</text>
</comment>